<dbReference type="InterPro" id="IPR037119">
    <property type="entry name" value="Haem_oxidase_HugZ-like_sf"/>
</dbReference>
<dbReference type="EMBL" id="CAEZXR010000272">
    <property type="protein sequence ID" value="CAB4721995.1"/>
    <property type="molecule type" value="Genomic_DNA"/>
</dbReference>
<accession>A0A6J6RKH7</accession>
<protein>
    <submittedName>
        <fullName evidence="2">Unannotated protein</fullName>
    </submittedName>
</protein>
<dbReference type="AlphaFoldDB" id="A0A6J6RKH7"/>
<feature type="domain" description="DUF2470" evidence="1">
    <location>
        <begin position="158"/>
        <end position="229"/>
    </location>
</feature>
<dbReference type="Pfam" id="PF10615">
    <property type="entry name" value="DUF2470"/>
    <property type="match status" value="1"/>
</dbReference>
<sequence>MTADSSIQPVSDPHALAAEARSILSCPRGVSLVVDGCEHLLEHEHIGMQDLGGLPTFSCLPGSTLAAAGADRRGALVTIESGLPRQAADGTTTVTVSGRLSTRGVEHCDCCDEERHVVVLEPGYVVLTRTADTRPRQLRVPLELFRSPAHHLNRGYLQRSVEHANDCHQDELRQALSRSTGTRPDLVIAVQLADLTPSGVQLSWVDHSGAHRTRIAFPRPARSTAELGEMLRRELHAGIC</sequence>
<reference evidence="2" key="1">
    <citation type="submission" date="2020-05" db="EMBL/GenBank/DDBJ databases">
        <authorList>
            <person name="Chiriac C."/>
            <person name="Salcher M."/>
            <person name="Ghai R."/>
            <person name="Kavagutti S V."/>
        </authorList>
    </citation>
    <scope>NUCLEOTIDE SEQUENCE</scope>
</reference>
<dbReference type="Gene3D" id="3.20.180.10">
    <property type="entry name" value="PNP-oxidase-like"/>
    <property type="match status" value="1"/>
</dbReference>
<proteinExistence type="predicted"/>
<dbReference type="InterPro" id="IPR019595">
    <property type="entry name" value="DUF2470"/>
</dbReference>
<evidence type="ECO:0000259" key="1">
    <source>
        <dbReference type="Pfam" id="PF10615"/>
    </source>
</evidence>
<name>A0A6J6RKH7_9ZZZZ</name>
<organism evidence="2">
    <name type="scientific">freshwater metagenome</name>
    <dbReference type="NCBI Taxonomy" id="449393"/>
    <lineage>
        <taxon>unclassified sequences</taxon>
        <taxon>metagenomes</taxon>
        <taxon>ecological metagenomes</taxon>
    </lineage>
</organism>
<gene>
    <name evidence="2" type="ORF">UFOPK2579_02048</name>
</gene>
<evidence type="ECO:0000313" key="2">
    <source>
        <dbReference type="EMBL" id="CAB4721995.1"/>
    </source>
</evidence>